<feature type="domain" description="Calponin-homology (CH)" evidence="1">
    <location>
        <begin position="167"/>
        <end position="275"/>
    </location>
</feature>
<evidence type="ECO:0000259" key="1">
    <source>
        <dbReference type="PROSITE" id="PS50021"/>
    </source>
</evidence>
<keyword evidence="3" id="KW-1185">Reference proteome</keyword>
<gene>
    <name evidence="2" type="ORF">BSTOLATCC_MIC60975</name>
</gene>
<dbReference type="CDD" id="cd00014">
    <property type="entry name" value="CH_SF"/>
    <property type="match status" value="1"/>
</dbReference>
<dbReference type="Proteomes" id="UP001162131">
    <property type="component" value="Unassembled WGS sequence"/>
</dbReference>
<comment type="caution">
    <text evidence="2">The sequence shown here is derived from an EMBL/GenBank/DDBJ whole genome shotgun (WGS) entry which is preliminary data.</text>
</comment>
<protein>
    <recommendedName>
        <fullName evidence="1">Calponin-homology (CH) domain-containing protein</fullName>
    </recommendedName>
</protein>
<sequence>MSFLIHASYFIDKFVSSRFLFSCSVSHYFLSFYKSNMNQSYSYKSKSPYNAKIPKSRLLSLTRWINSLHIWRNLTEKELPEQAKTGVLLIFLIQAVEPTIEFQNFSPKPSSKRFCIKNLDQALSAISQLAGPSVLLPRSEEIYQGNQEKMWQLLDFIFELFIMTPARKSFKSLVNWYIRILELHGVSINSIEILSSFRNGVNFMIVINCLLDDVDLEEIYFNPQSKSELTQNLAVLINVMKKFGIPVCVTIEELGNLLDQDLILLQLYYVYRALHDRIPIKKNLKFKDDIQRSIEKLPIEKSALQTEVSDFMKPKGFFSQFTPRSYGKNKLEFDCTKETESTNAVSTSDLSPSYFSSKFSADRSLSPIKIEIISDTSDSFLEYKPQKNILNIETSPVKPSPSLRVIRPPEFHHNPHQNLSNDKEKALLYLLTPRILKLHIGSCFQAFMFSIVLDSFLAEEYSFEWKNLETMETEGKIRIKDISNVSYEKRVLMIQEKSKSLQIQCLDANEVSRYVKSLIAMRDA</sequence>
<dbReference type="AlphaFoldDB" id="A0AAU9K476"/>
<dbReference type="InterPro" id="IPR001715">
    <property type="entry name" value="CH_dom"/>
</dbReference>
<dbReference type="PROSITE" id="PS50021">
    <property type="entry name" value="CH"/>
    <property type="match status" value="2"/>
</dbReference>
<dbReference type="InterPro" id="IPR036872">
    <property type="entry name" value="CH_dom_sf"/>
</dbReference>
<reference evidence="2" key="1">
    <citation type="submission" date="2021-09" db="EMBL/GenBank/DDBJ databases">
        <authorList>
            <consortium name="AG Swart"/>
            <person name="Singh M."/>
            <person name="Singh A."/>
            <person name="Seah K."/>
            <person name="Emmerich C."/>
        </authorList>
    </citation>
    <scope>NUCLEOTIDE SEQUENCE</scope>
    <source>
        <strain evidence="2">ATCC30299</strain>
    </source>
</reference>
<dbReference type="SUPFAM" id="SSF47576">
    <property type="entry name" value="Calponin-homology domain, CH-domain"/>
    <property type="match status" value="1"/>
</dbReference>
<dbReference type="Gene3D" id="1.10.418.10">
    <property type="entry name" value="Calponin-like domain"/>
    <property type="match status" value="2"/>
</dbReference>
<dbReference type="EMBL" id="CAJZBQ010000058">
    <property type="protein sequence ID" value="CAG9334356.1"/>
    <property type="molecule type" value="Genomic_DNA"/>
</dbReference>
<dbReference type="Pfam" id="PF00307">
    <property type="entry name" value="CH"/>
    <property type="match status" value="1"/>
</dbReference>
<evidence type="ECO:0000313" key="2">
    <source>
        <dbReference type="EMBL" id="CAG9334356.1"/>
    </source>
</evidence>
<accession>A0AAU9K476</accession>
<name>A0AAU9K476_9CILI</name>
<proteinExistence type="predicted"/>
<feature type="domain" description="Calponin-homology (CH)" evidence="1">
    <location>
        <begin position="55"/>
        <end position="162"/>
    </location>
</feature>
<organism evidence="2 3">
    <name type="scientific">Blepharisma stoltei</name>
    <dbReference type="NCBI Taxonomy" id="1481888"/>
    <lineage>
        <taxon>Eukaryota</taxon>
        <taxon>Sar</taxon>
        <taxon>Alveolata</taxon>
        <taxon>Ciliophora</taxon>
        <taxon>Postciliodesmatophora</taxon>
        <taxon>Heterotrichea</taxon>
        <taxon>Heterotrichida</taxon>
        <taxon>Blepharismidae</taxon>
        <taxon>Blepharisma</taxon>
    </lineage>
</organism>
<evidence type="ECO:0000313" key="3">
    <source>
        <dbReference type="Proteomes" id="UP001162131"/>
    </source>
</evidence>